<organism evidence="1">
    <name type="scientific">Arundo donax</name>
    <name type="common">Giant reed</name>
    <name type="synonym">Donax arundinaceus</name>
    <dbReference type="NCBI Taxonomy" id="35708"/>
    <lineage>
        <taxon>Eukaryota</taxon>
        <taxon>Viridiplantae</taxon>
        <taxon>Streptophyta</taxon>
        <taxon>Embryophyta</taxon>
        <taxon>Tracheophyta</taxon>
        <taxon>Spermatophyta</taxon>
        <taxon>Magnoliopsida</taxon>
        <taxon>Liliopsida</taxon>
        <taxon>Poales</taxon>
        <taxon>Poaceae</taxon>
        <taxon>PACMAD clade</taxon>
        <taxon>Arundinoideae</taxon>
        <taxon>Arundineae</taxon>
        <taxon>Arundo</taxon>
    </lineage>
</organism>
<name>A0A0A9A1X4_ARUDO</name>
<sequence length="40" mass="4422">MPLRTECTCIAAHRGLSYNGNSQPQLCSWMPRPQACVFPG</sequence>
<proteinExistence type="predicted"/>
<protein>
    <submittedName>
        <fullName evidence="1">Uncharacterized protein</fullName>
    </submittedName>
</protein>
<reference evidence="1" key="1">
    <citation type="submission" date="2014-09" db="EMBL/GenBank/DDBJ databases">
        <authorList>
            <person name="Magalhaes I.L.F."/>
            <person name="Oliveira U."/>
            <person name="Santos F.R."/>
            <person name="Vidigal T.H.D.A."/>
            <person name="Brescovit A.D."/>
            <person name="Santos A.J."/>
        </authorList>
    </citation>
    <scope>NUCLEOTIDE SEQUENCE</scope>
    <source>
        <tissue evidence="1">Shoot tissue taken approximately 20 cm above the soil surface</tissue>
    </source>
</reference>
<evidence type="ECO:0000313" key="1">
    <source>
        <dbReference type="EMBL" id="JAD45614.1"/>
    </source>
</evidence>
<reference evidence="1" key="2">
    <citation type="journal article" date="2015" name="Data Brief">
        <title>Shoot transcriptome of the giant reed, Arundo donax.</title>
        <authorList>
            <person name="Barrero R.A."/>
            <person name="Guerrero F.D."/>
            <person name="Moolhuijzen P."/>
            <person name="Goolsby J.A."/>
            <person name="Tidwell J."/>
            <person name="Bellgard S.E."/>
            <person name="Bellgard M.I."/>
        </authorList>
    </citation>
    <scope>NUCLEOTIDE SEQUENCE</scope>
    <source>
        <tissue evidence="1">Shoot tissue taken approximately 20 cm above the soil surface</tissue>
    </source>
</reference>
<dbReference type="AlphaFoldDB" id="A0A0A9A1X4"/>
<dbReference type="EMBL" id="GBRH01252281">
    <property type="protein sequence ID" value="JAD45614.1"/>
    <property type="molecule type" value="Transcribed_RNA"/>
</dbReference>
<accession>A0A0A9A1X4</accession>